<evidence type="ECO:0000313" key="2">
    <source>
        <dbReference type="EMBL" id="KAH0743015.1"/>
    </source>
</evidence>
<organism evidence="2 3">
    <name type="scientific">Solanum tuberosum</name>
    <name type="common">Potato</name>
    <dbReference type="NCBI Taxonomy" id="4113"/>
    <lineage>
        <taxon>Eukaryota</taxon>
        <taxon>Viridiplantae</taxon>
        <taxon>Streptophyta</taxon>
        <taxon>Embryophyta</taxon>
        <taxon>Tracheophyta</taxon>
        <taxon>Spermatophyta</taxon>
        <taxon>Magnoliopsida</taxon>
        <taxon>eudicotyledons</taxon>
        <taxon>Gunneridae</taxon>
        <taxon>Pentapetalae</taxon>
        <taxon>asterids</taxon>
        <taxon>lamiids</taxon>
        <taxon>Solanales</taxon>
        <taxon>Solanaceae</taxon>
        <taxon>Solanoideae</taxon>
        <taxon>Solaneae</taxon>
        <taxon>Solanum</taxon>
    </lineage>
</organism>
<dbReference type="PANTHER" id="PTHR48154:SF1">
    <property type="entry name" value="PROTEIN, PUTATIVE-RELATED"/>
    <property type="match status" value="1"/>
</dbReference>
<keyword evidence="3" id="KW-1185">Reference proteome</keyword>
<sequence>MGFWEPNTVTFKLLNFEITPTLEKFSSLTELPIRGRLLMIPSAICTGDILSLFDLHIFRSLRYVDNRQVELDYFFQRFGRSEGYYEYQREFECTRGAWEHMRPRVFIMAFLGVMVFPIRCFHFSLAGKIRNLQAEWEYTIDLEIREEKWYTPEYYASRNTVSHMAHPSVHGHWGFVENQQIDWIRESVLPRMGFTTSMYNQIVPGSIDYLIQVVEEEEEDPEEDAEEDPEEDPKEIPEEEVEEDHMEVFETGSNIYDPRDGGGDRHVS</sequence>
<gene>
    <name evidence="2" type="ORF">KY290_031008</name>
</gene>
<evidence type="ECO:0000313" key="3">
    <source>
        <dbReference type="Proteomes" id="UP000826656"/>
    </source>
</evidence>
<dbReference type="PANTHER" id="PTHR48154">
    <property type="entry name" value="PROTEIN, PUTATIVE-RELATED"/>
    <property type="match status" value="1"/>
</dbReference>
<comment type="caution">
    <text evidence="2">The sequence shown here is derived from an EMBL/GenBank/DDBJ whole genome shotgun (WGS) entry which is preliminary data.</text>
</comment>
<protein>
    <submittedName>
        <fullName evidence="2">Uncharacterized protein</fullName>
    </submittedName>
</protein>
<feature type="compositionally biased region" description="Basic and acidic residues" evidence="1">
    <location>
        <begin position="257"/>
        <end position="268"/>
    </location>
</feature>
<feature type="compositionally biased region" description="Acidic residues" evidence="1">
    <location>
        <begin position="216"/>
        <end position="245"/>
    </location>
</feature>
<accession>A0ABQ7UBE3</accession>
<evidence type="ECO:0000256" key="1">
    <source>
        <dbReference type="SAM" id="MobiDB-lite"/>
    </source>
</evidence>
<dbReference type="EMBL" id="JAIVGD010000023">
    <property type="protein sequence ID" value="KAH0743015.1"/>
    <property type="molecule type" value="Genomic_DNA"/>
</dbReference>
<proteinExistence type="predicted"/>
<name>A0ABQ7UBE3_SOLTU</name>
<feature type="region of interest" description="Disordered" evidence="1">
    <location>
        <begin position="216"/>
        <end position="268"/>
    </location>
</feature>
<dbReference type="Proteomes" id="UP000826656">
    <property type="component" value="Unassembled WGS sequence"/>
</dbReference>
<reference evidence="2 3" key="1">
    <citation type="journal article" date="2021" name="bioRxiv">
        <title>Chromosome-scale and haplotype-resolved genome assembly of a tetraploid potato cultivar.</title>
        <authorList>
            <person name="Sun H."/>
            <person name="Jiao W.-B."/>
            <person name="Krause K."/>
            <person name="Campoy J.A."/>
            <person name="Goel M."/>
            <person name="Folz-Donahue K."/>
            <person name="Kukat C."/>
            <person name="Huettel B."/>
            <person name="Schneeberger K."/>
        </authorList>
    </citation>
    <scope>NUCLEOTIDE SEQUENCE [LARGE SCALE GENOMIC DNA]</scope>
    <source>
        <strain evidence="2">SolTubOtavaFocal</strain>
        <tissue evidence="2">Leaves</tissue>
    </source>
</reference>